<dbReference type="Pfam" id="PF08327">
    <property type="entry name" value="AHSA1"/>
    <property type="match status" value="1"/>
</dbReference>
<dbReference type="EMBL" id="BMIW01000022">
    <property type="protein sequence ID" value="GGG06351.1"/>
    <property type="molecule type" value="Genomic_DNA"/>
</dbReference>
<dbReference type="InterPro" id="IPR023393">
    <property type="entry name" value="START-like_dom_sf"/>
</dbReference>
<dbReference type="Gene3D" id="3.30.530.20">
    <property type="match status" value="1"/>
</dbReference>
<dbReference type="Proteomes" id="UP000608420">
    <property type="component" value="Unassembled WGS sequence"/>
</dbReference>
<dbReference type="InterPro" id="IPR013538">
    <property type="entry name" value="ASHA1/2-like_C"/>
</dbReference>
<dbReference type="CDD" id="cd07814">
    <property type="entry name" value="SRPBCC_CalC_Aha1-like"/>
    <property type="match status" value="1"/>
</dbReference>
<proteinExistence type="inferred from homology"/>
<evidence type="ECO:0000259" key="2">
    <source>
        <dbReference type="Pfam" id="PF08327"/>
    </source>
</evidence>
<dbReference type="SUPFAM" id="SSF55961">
    <property type="entry name" value="Bet v1-like"/>
    <property type="match status" value="1"/>
</dbReference>
<keyword evidence="4" id="KW-1185">Reference proteome</keyword>
<reference evidence="4" key="1">
    <citation type="journal article" date="2019" name="Int. J. Syst. Evol. Microbiol.">
        <title>The Global Catalogue of Microorganisms (GCM) 10K type strain sequencing project: providing services to taxonomists for standard genome sequencing and annotation.</title>
        <authorList>
            <consortium name="The Broad Institute Genomics Platform"/>
            <consortium name="The Broad Institute Genome Sequencing Center for Infectious Disease"/>
            <person name="Wu L."/>
            <person name="Ma J."/>
        </authorList>
    </citation>
    <scope>NUCLEOTIDE SEQUENCE [LARGE SCALE GENOMIC DNA]</scope>
    <source>
        <strain evidence="4">CGMCC 1.15420</strain>
    </source>
</reference>
<sequence>MNDMDNHMEHKDQTLPDISHSILVNAPIHKVWSAVSTAEGLSAWFMPNDLEAVVGHEFHLNAGPFGQSPCKVTEVVAPKRLSFNWGKDWTLTFELVEREGQTEVTVIHSGWSAAQVTEFGQPHTAIRGNMDSGWSGLVLKLKAYSEE</sequence>
<protein>
    <recommendedName>
        <fullName evidence="2">Activator of Hsp90 ATPase homologue 1/2-like C-terminal domain-containing protein</fullName>
    </recommendedName>
</protein>
<evidence type="ECO:0000313" key="3">
    <source>
        <dbReference type="EMBL" id="GGG06351.1"/>
    </source>
</evidence>
<evidence type="ECO:0000313" key="4">
    <source>
        <dbReference type="Proteomes" id="UP000608420"/>
    </source>
</evidence>
<gene>
    <name evidence="3" type="primary">yndB</name>
    <name evidence="3" type="ORF">GCM10010913_30260</name>
</gene>
<evidence type="ECO:0000256" key="1">
    <source>
        <dbReference type="ARBA" id="ARBA00006817"/>
    </source>
</evidence>
<accession>A0ABQ1W1C3</accession>
<name>A0ABQ1W1C3_9BACL</name>
<comment type="caution">
    <text evidence="3">The sequence shown here is derived from an EMBL/GenBank/DDBJ whole genome shotgun (WGS) entry which is preliminary data.</text>
</comment>
<feature type="domain" description="Activator of Hsp90 ATPase homologue 1/2-like C-terminal" evidence="2">
    <location>
        <begin position="25"/>
        <end position="145"/>
    </location>
</feature>
<comment type="similarity">
    <text evidence="1">Belongs to the AHA1 family.</text>
</comment>
<organism evidence="3 4">
    <name type="scientific">Paenibacillus aceti</name>
    <dbReference type="NCBI Taxonomy" id="1820010"/>
    <lineage>
        <taxon>Bacteria</taxon>
        <taxon>Bacillati</taxon>
        <taxon>Bacillota</taxon>
        <taxon>Bacilli</taxon>
        <taxon>Bacillales</taxon>
        <taxon>Paenibacillaceae</taxon>
        <taxon>Paenibacillus</taxon>
    </lineage>
</organism>